<feature type="region of interest" description="Disordered" evidence="1">
    <location>
        <begin position="95"/>
        <end position="114"/>
    </location>
</feature>
<sequence>MFGCNYFRGAFACKNGKNTNTNETSTAGSHTLAISSHDNTGKTHKYCVQSVEDTVDQYNSADEPTEGNCDTDHYYSTEVTEQTYERMKDCNDEYDHTTNTLSSESESRKRDNIYNKPKIDRHGAYDHIGRLENNTTRTGDDYDTTNFAGRNDDVPDYNHVVSTTVTRVNGKKNHEHGGYDLSHGIKTKLSPCDDTDYAHANN</sequence>
<organism evidence="2 3">
    <name type="scientific">Dreissena polymorpha</name>
    <name type="common">Zebra mussel</name>
    <name type="synonym">Mytilus polymorpha</name>
    <dbReference type="NCBI Taxonomy" id="45954"/>
    <lineage>
        <taxon>Eukaryota</taxon>
        <taxon>Metazoa</taxon>
        <taxon>Spiralia</taxon>
        <taxon>Lophotrochozoa</taxon>
        <taxon>Mollusca</taxon>
        <taxon>Bivalvia</taxon>
        <taxon>Autobranchia</taxon>
        <taxon>Heteroconchia</taxon>
        <taxon>Euheterodonta</taxon>
        <taxon>Imparidentia</taxon>
        <taxon>Neoheterodontei</taxon>
        <taxon>Myida</taxon>
        <taxon>Dreissenoidea</taxon>
        <taxon>Dreissenidae</taxon>
        <taxon>Dreissena</taxon>
    </lineage>
</organism>
<name>A0A9D4BGS9_DREPO</name>
<dbReference type="EMBL" id="JAIWYP010000015">
    <property type="protein sequence ID" value="KAH3702585.1"/>
    <property type="molecule type" value="Genomic_DNA"/>
</dbReference>
<evidence type="ECO:0000313" key="3">
    <source>
        <dbReference type="Proteomes" id="UP000828390"/>
    </source>
</evidence>
<reference evidence="2" key="1">
    <citation type="journal article" date="2019" name="bioRxiv">
        <title>The Genome of the Zebra Mussel, Dreissena polymorpha: A Resource for Invasive Species Research.</title>
        <authorList>
            <person name="McCartney M.A."/>
            <person name="Auch B."/>
            <person name="Kono T."/>
            <person name="Mallez S."/>
            <person name="Zhang Y."/>
            <person name="Obille A."/>
            <person name="Becker A."/>
            <person name="Abrahante J.E."/>
            <person name="Garbe J."/>
            <person name="Badalamenti J.P."/>
            <person name="Herman A."/>
            <person name="Mangelson H."/>
            <person name="Liachko I."/>
            <person name="Sullivan S."/>
            <person name="Sone E.D."/>
            <person name="Koren S."/>
            <person name="Silverstein K.A.T."/>
            <person name="Beckman K.B."/>
            <person name="Gohl D.M."/>
        </authorList>
    </citation>
    <scope>NUCLEOTIDE SEQUENCE</scope>
    <source>
        <strain evidence="2">Duluth1</strain>
        <tissue evidence="2">Whole animal</tissue>
    </source>
</reference>
<reference evidence="2" key="2">
    <citation type="submission" date="2020-11" db="EMBL/GenBank/DDBJ databases">
        <authorList>
            <person name="McCartney M.A."/>
            <person name="Auch B."/>
            <person name="Kono T."/>
            <person name="Mallez S."/>
            <person name="Becker A."/>
            <person name="Gohl D.M."/>
            <person name="Silverstein K.A.T."/>
            <person name="Koren S."/>
            <person name="Bechman K.B."/>
            <person name="Herman A."/>
            <person name="Abrahante J.E."/>
            <person name="Garbe J."/>
        </authorList>
    </citation>
    <scope>NUCLEOTIDE SEQUENCE</scope>
    <source>
        <strain evidence="2">Duluth1</strain>
        <tissue evidence="2">Whole animal</tissue>
    </source>
</reference>
<dbReference type="Proteomes" id="UP000828390">
    <property type="component" value="Unassembled WGS sequence"/>
</dbReference>
<gene>
    <name evidence="2" type="ORF">DPMN_077609</name>
</gene>
<keyword evidence="3" id="KW-1185">Reference proteome</keyword>
<accession>A0A9D4BGS9</accession>
<comment type="caution">
    <text evidence="2">The sequence shown here is derived from an EMBL/GenBank/DDBJ whole genome shotgun (WGS) entry which is preliminary data.</text>
</comment>
<protein>
    <submittedName>
        <fullName evidence="2">Uncharacterized protein</fullName>
    </submittedName>
</protein>
<dbReference type="AlphaFoldDB" id="A0A9D4BGS9"/>
<feature type="compositionally biased region" description="Basic and acidic residues" evidence="1">
    <location>
        <begin position="105"/>
        <end position="114"/>
    </location>
</feature>
<evidence type="ECO:0000256" key="1">
    <source>
        <dbReference type="SAM" id="MobiDB-lite"/>
    </source>
</evidence>
<proteinExistence type="predicted"/>
<evidence type="ECO:0000313" key="2">
    <source>
        <dbReference type="EMBL" id="KAH3702585.1"/>
    </source>
</evidence>